<evidence type="ECO:0000313" key="3">
    <source>
        <dbReference type="EMBL" id="CAB4833896.1"/>
    </source>
</evidence>
<reference evidence="3" key="1">
    <citation type="submission" date="2020-05" db="EMBL/GenBank/DDBJ databases">
        <authorList>
            <person name="Chiriac C."/>
            <person name="Salcher M."/>
            <person name="Ghai R."/>
            <person name="Kavagutti S V."/>
        </authorList>
    </citation>
    <scope>NUCLEOTIDE SEQUENCE</scope>
</reference>
<dbReference type="Pfam" id="PF13581">
    <property type="entry name" value="HATPase_c_2"/>
    <property type="match status" value="1"/>
</dbReference>
<dbReference type="EMBL" id="CAFABH010000059">
    <property type="protein sequence ID" value="CAB4833896.1"/>
    <property type="molecule type" value="Genomic_DNA"/>
</dbReference>
<evidence type="ECO:0000259" key="2">
    <source>
        <dbReference type="Pfam" id="PF13581"/>
    </source>
</evidence>
<organism evidence="3">
    <name type="scientific">freshwater metagenome</name>
    <dbReference type="NCBI Taxonomy" id="449393"/>
    <lineage>
        <taxon>unclassified sequences</taxon>
        <taxon>metagenomes</taxon>
        <taxon>ecological metagenomes</taxon>
    </lineage>
</organism>
<name>A0A6J7ALS7_9ZZZZ</name>
<feature type="domain" description="Histidine kinase/HSP90-like ATPase" evidence="2">
    <location>
        <begin position="24"/>
        <end position="149"/>
    </location>
</feature>
<dbReference type="PANTHER" id="PTHR35526">
    <property type="entry name" value="ANTI-SIGMA-F FACTOR RSBW-RELATED"/>
    <property type="match status" value="1"/>
</dbReference>
<dbReference type="PANTHER" id="PTHR35526:SF6">
    <property type="entry name" value="SLR1861 PROTEIN"/>
    <property type="match status" value="1"/>
</dbReference>
<keyword evidence="1" id="KW-0723">Serine/threonine-protein kinase</keyword>
<dbReference type="InterPro" id="IPR036890">
    <property type="entry name" value="HATPase_C_sf"/>
</dbReference>
<sequence length="154" mass="17920">MTKHEELNMMEKTPDYRQLFRHLPNTVEVISSLAKDLEIFGEEVGWDFTVLMQVNLVLEELVINVINYGYPDNRAGYIDVLIETNAKEIHIHITDDGKPFNPFQREAPDLSLDIEDRPIGGLGIYLVKSYMHSYDYCYAKNKNKVTLIKRLIEE</sequence>
<protein>
    <submittedName>
        <fullName evidence="3">Unannotated protein</fullName>
    </submittedName>
</protein>
<dbReference type="Gene3D" id="3.30.565.10">
    <property type="entry name" value="Histidine kinase-like ATPase, C-terminal domain"/>
    <property type="match status" value="1"/>
</dbReference>
<accession>A0A6J7ALS7</accession>
<dbReference type="InterPro" id="IPR050267">
    <property type="entry name" value="Anti-sigma-factor_SerPK"/>
</dbReference>
<dbReference type="CDD" id="cd16936">
    <property type="entry name" value="HATPase_RsbW-like"/>
    <property type="match status" value="1"/>
</dbReference>
<gene>
    <name evidence="3" type="ORF">UFOPK3174_01550</name>
</gene>
<keyword evidence="1" id="KW-0418">Kinase</keyword>
<keyword evidence="1" id="KW-0808">Transferase</keyword>
<dbReference type="AlphaFoldDB" id="A0A6J7ALS7"/>
<dbReference type="GO" id="GO:0004674">
    <property type="term" value="F:protein serine/threonine kinase activity"/>
    <property type="evidence" value="ECO:0007669"/>
    <property type="project" value="UniProtKB-KW"/>
</dbReference>
<dbReference type="SUPFAM" id="SSF55874">
    <property type="entry name" value="ATPase domain of HSP90 chaperone/DNA topoisomerase II/histidine kinase"/>
    <property type="match status" value="1"/>
</dbReference>
<proteinExistence type="predicted"/>
<evidence type="ECO:0000256" key="1">
    <source>
        <dbReference type="ARBA" id="ARBA00022527"/>
    </source>
</evidence>
<dbReference type="InterPro" id="IPR003594">
    <property type="entry name" value="HATPase_dom"/>
</dbReference>